<feature type="signal peptide" evidence="6">
    <location>
        <begin position="1"/>
        <end position="28"/>
    </location>
</feature>
<dbReference type="InterPro" id="IPR033985">
    <property type="entry name" value="SusD-like_N"/>
</dbReference>
<feature type="domain" description="RagB/SusD" evidence="7">
    <location>
        <begin position="349"/>
        <end position="672"/>
    </location>
</feature>
<proteinExistence type="inferred from homology"/>
<dbReference type="PROSITE" id="PS51257">
    <property type="entry name" value="PROKAR_LIPOPROTEIN"/>
    <property type="match status" value="1"/>
</dbReference>
<evidence type="ECO:0000256" key="3">
    <source>
        <dbReference type="ARBA" id="ARBA00022729"/>
    </source>
</evidence>
<evidence type="ECO:0000256" key="6">
    <source>
        <dbReference type="SAM" id="SignalP"/>
    </source>
</evidence>
<dbReference type="Pfam" id="PF07980">
    <property type="entry name" value="SusD_RagB"/>
    <property type="match status" value="1"/>
</dbReference>
<dbReference type="InterPro" id="IPR012944">
    <property type="entry name" value="SusD_RagB_dom"/>
</dbReference>
<accession>A0A5M8P3A5</accession>
<gene>
    <name evidence="9" type="ORF">EZS26_000838</name>
</gene>
<evidence type="ECO:0000259" key="8">
    <source>
        <dbReference type="Pfam" id="PF14322"/>
    </source>
</evidence>
<evidence type="ECO:0000256" key="1">
    <source>
        <dbReference type="ARBA" id="ARBA00004442"/>
    </source>
</evidence>
<comment type="similarity">
    <text evidence="2">Belongs to the SusD family.</text>
</comment>
<dbReference type="SUPFAM" id="SSF48452">
    <property type="entry name" value="TPR-like"/>
    <property type="match status" value="1"/>
</dbReference>
<keyword evidence="5" id="KW-0998">Cell outer membrane</keyword>
<feature type="chain" id="PRO_5024388228" evidence="6">
    <location>
        <begin position="29"/>
        <end position="674"/>
    </location>
</feature>
<evidence type="ECO:0000256" key="4">
    <source>
        <dbReference type="ARBA" id="ARBA00023136"/>
    </source>
</evidence>
<dbReference type="Gene3D" id="1.25.40.390">
    <property type="match status" value="1"/>
</dbReference>
<dbReference type="InterPro" id="IPR011990">
    <property type="entry name" value="TPR-like_helical_dom_sf"/>
</dbReference>
<evidence type="ECO:0000256" key="2">
    <source>
        <dbReference type="ARBA" id="ARBA00006275"/>
    </source>
</evidence>
<evidence type="ECO:0000259" key="7">
    <source>
        <dbReference type="Pfam" id="PF07980"/>
    </source>
</evidence>
<organism evidence="9 10">
    <name type="scientific">Candidatus Ordinivivax streblomastigis</name>
    <dbReference type="NCBI Taxonomy" id="2540710"/>
    <lineage>
        <taxon>Bacteria</taxon>
        <taxon>Pseudomonadati</taxon>
        <taxon>Bacteroidota</taxon>
        <taxon>Bacteroidia</taxon>
        <taxon>Bacteroidales</taxon>
        <taxon>Candidatus Ordinivivax</taxon>
    </lineage>
</organism>
<name>A0A5M8P3A5_9BACT</name>
<keyword evidence="3 6" id="KW-0732">Signal</keyword>
<comment type="caution">
    <text evidence="9">The sequence shown here is derived from an EMBL/GenBank/DDBJ whole genome shotgun (WGS) entry which is preliminary data.</text>
</comment>
<evidence type="ECO:0000313" key="10">
    <source>
        <dbReference type="Proteomes" id="UP000324575"/>
    </source>
</evidence>
<evidence type="ECO:0000256" key="5">
    <source>
        <dbReference type="ARBA" id="ARBA00023237"/>
    </source>
</evidence>
<reference evidence="9 10" key="1">
    <citation type="submission" date="2019-03" db="EMBL/GenBank/DDBJ databases">
        <title>Single cell metagenomics reveals metabolic interactions within the superorganism composed of flagellate Streblomastix strix and complex community of Bacteroidetes bacteria on its surface.</title>
        <authorList>
            <person name="Treitli S.C."/>
            <person name="Kolisko M."/>
            <person name="Husnik F."/>
            <person name="Keeling P."/>
            <person name="Hampl V."/>
        </authorList>
    </citation>
    <scope>NUCLEOTIDE SEQUENCE [LARGE SCALE GENOMIC DNA]</scope>
    <source>
        <strain evidence="9">St1</strain>
    </source>
</reference>
<protein>
    <submittedName>
        <fullName evidence="9">RagB/SusD family nutrient uptake outer membrane protein</fullName>
    </submittedName>
</protein>
<comment type="subcellular location">
    <subcellularLocation>
        <location evidence="1">Cell outer membrane</location>
    </subcellularLocation>
</comment>
<sequence length="674" mass="76296">MKNIKNKLKTTGLYPVCLLCAITWLVSSCDYLNIDQYFDDELKLDSVFSQKRYVEDYMWGAAALFPDESNIFGDAYTPGPCATDEAFTLFSFPGTSFVLGAISPSNLSSMNTWGNLYKIIRKCNTIMTRINETADLTTSDRIRILGYTRFIRAYAYYNILVDFGPPILLGDEVIENNEAIEYYDRPRSTYDEAMEYVCSELEQAAVYLPLKNSILDFGRPTKGAAYGLVARLRLTHASPLYNGGDAARRYFGSWTRKTDNVHYVSQTYDEKRWAIAAAAAKRVMDLSDAGAPLYNLYTVSSDNNTPTLPVNVTSDPAYYQTYPNGAAGIDPYRSYSEIFNGEAIASVNPEFVWARNSSAMRDFGQHYFPATAGGWNGLCVTQKVVDAYRMKDGRTIDNASTNYPYSETGFSTGLPAFSGYRFTSTGEVYNMYVNREPRFYTSVGFSECFWPCSSTTESGLFNLTATYYYGAANGKGGSLNSLTDYPITGYVSKKYVHPNDAWKGSGHRRTDKTFPIIRYAEILLSYAEALNNLTASHTVEMDDWAKTFTRNTEEIKKAFNQVRYRAGLPGLSDAELANPQQVQALIEQERMVEFLHENRRYYDVRRWGIYEETENEPIRGMNADAPKEGFYQRVIPNTSRIGSRIVNRKMVFLPIPKNEIQRLPSFDQNPGWNN</sequence>
<feature type="domain" description="SusD-like N-terminal" evidence="8">
    <location>
        <begin position="97"/>
        <end position="234"/>
    </location>
</feature>
<evidence type="ECO:0000313" key="9">
    <source>
        <dbReference type="EMBL" id="KAA6302943.1"/>
    </source>
</evidence>
<keyword evidence="4" id="KW-0472">Membrane</keyword>
<dbReference type="Pfam" id="PF14322">
    <property type="entry name" value="SusD-like_3"/>
    <property type="match status" value="1"/>
</dbReference>
<dbReference type="AlphaFoldDB" id="A0A5M8P3A5"/>
<dbReference type="GO" id="GO:0009279">
    <property type="term" value="C:cell outer membrane"/>
    <property type="evidence" value="ECO:0007669"/>
    <property type="project" value="UniProtKB-SubCell"/>
</dbReference>
<dbReference type="Proteomes" id="UP000324575">
    <property type="component" value="Unassembled WGS sequence"/>
</dbReference>
<dbReference type="EMBL" id="SNRX01000004">
    <property type="protein sequence ID" value="KAA6302943.1"/>
    <property type="molecule type" value="Genomic_DNA"/>
</dbReference>